<evidence type="ECO:0008006" key="3">
    <source>
        <dbReference type="Google" id="ProtNLM"/>
    </source>
</evidence>
<reference evidence="1 2" key="1">
    <citation type="submission" date="2024-03" db="EMBL/GenBank/DDBJ databases">
        <title>Community enrichment and isolation of bacterial strains for fucoidan degradation.</title>
        <authorList>
            <person name="Sichert A."/>
        </authorList>
    </citation>
    <scope>NUCLEOTIDE SEQUENCE [LARGE SCALE GENOMIC DNA]</scope>
    <source>
        <strain evidence="1 2">AS81</strain>
    </source>
</reference>
<dbReference type="EMBL" id="JBBMQU010000029">
    <property type="protein sequence ID" value="MEM5552037.1"/>
    <property type="molecule type" value="Genomic_DNA"/>
</dbReference>
<comment type="caution">
    <text evidence="1">The sequence shown here is derived from an EMBL/GenBank/DDBJ whole genome shotgun (WGS) entry which is preliminary data.</text>
</comment>
<evidence type="ECO:0000313" key="2">
    <source>
        <dbReference type="Proteomes" id="UP001388366"/>
    </source>
</evidence>
<dbReference type="RefSeq" id="WP_342884208.1">
    <property type="nucleotide sequence ID" value="NZ_JBBMQU010000029.1"/>
</dbReference>
<evidence type="ECO:0000313" key="1">
    <source>
        <dbReference type="EMBL" id="MEM5552037.1"/>
    </source>
</evidence>
<accession>A0ABU9U4R0</accession>
<organism evidence="1 2">
    <name type="scientific">Pseudoalteromonas neustonica</name>
    <dbReference type="NCBI Taxonomy" id="1840331"/>
    <lineage>
        <taxon>Bacteria</taxon>
        <taxon>Pseudomonadati</taxon>
        <taxon>Pseudomonadota</taxon>
        <taxon>Gammaproteobacteria</taxon>
        <taxon>Alteromonadales</taxon>
        <taxon>Pseudoalteromonadaceae</taxon>
        <taxon>Pseudoalteromonas</taxon>
    </lineage>
</organism>
<gene>
    <name evidence="1" type="ORF">WNY63_14985</name>
</gene>
<name>A0ABU9U4R0_9GAMM</name>
<dbReference type="Proteomes" id="UP001388366">
    <property type="component" value="Unassembled WGS sequence"/>
</dbReference>
<protein>
    <recommendedName>
        <fullName evidence="3">SMP domain-containing protein</fullName>
    </recommendedName>
</protein>
<sequence>MSLIHNSSRWQRGLPVTLKFNGEKEMSHKKVPMTPDAARRIVSNEAKNNGGKIAKNGFAAKAMSAAAKNANKGVK</sequence>
<keyword evidence="2" id="KW-1185">Reference proteome</keyword>
<proteinExistence type="predicted"/>